<keyword evidence="2" id="KW-1133">Transmembrane helix</keyword>
<dbReference type="AlphaFoldDB" id="A0A2K2B046"/>
<feature type="compositionally biased region" description="Basic residues" evidence="1">
    <location>
        <begin position="39"/>
        <end position="51"/>
    </location>
</feature>
<evidence type="ECO:0000313" key="4">
    <source>
        <dbReference type="Proteomes" id="UP000006729"/>
    </source>
</evidence>
<accession>A0A2K2B046</accession>
<organism evidence="3 4">
    <name type="scientific">Populus trichocarpa</name>
    <name type="common">Western balsam poplar</name>
    <name type="synonym">Populus balsamifera subsp. trichocarpa</name>
    <dbReference type="NCBI Taxonomy" id="3694"/>
    <lineage>
        <taxon>Eukaryota</taxon>
        <taxon>Viridiplantae</taxon>
        <taxon>Streptophyta</taxon>
        <taxon>Embryophyta</taxon>
        <taxon>Tracheophyta</taxon>
        <taxon>Spermatophyta</taxon>
        <taxon>Magnoliopsida</taxon>
        <taxon>eudicotyledons</taxon>
        <taxon>Gunneridae</taxon>
        <taxon>Pentapetalae</taxon>
        <taxon>rosids</taxon>
        <taxon>fabids</taxon>
        <taxon>Malpighiales</taxon>
        <taxon>Salicaceae</taxon>
        <taxon>Saliceae</taxon>
        <taxon>Populus</taxon>
    </lineage>
</organism>
<proteinExistence type="predicted"/>
<keyword evidence="2" id="KW-0472">Membrane</keyword>
<keyword evidence="4" id="KW-1185">Reference proteome</keyword>
<keyword evidence="2" id="KW-0812">Transmembrane</keyword>
<dbReference type="InParanoid" id="A0A2K2B046"/>
<feature type="transmembrane region" description="Helical" evidence="2">
    <location>
        <begin position="54"/>
        <end position="77"/>
    </location>
</feature>
<feature type="region of interest" description="Disordered" evidence="1">
    <location>
        <begin position="14"/>
        <end position="51"/>
    </location>
</feature>
<protein>
    <submittedName>
        <fullName evidence="3">Uncharacterized protein</fullName>
    </submittedName>
</protein>
<dbReference type="EMBL" id="CM009292">
    <property type="protein sequence ID" value="PNT43154.1"/>
    <property type="molecule type" value="Genomic_DNA"/>
</dbReference>
<gene>
    <name evidence="3" type="ORF">POPTR_003G018600</name>
</gene>
<evidence type="ECO:0000313" key="3">
    <source>
        <dbReference type="EMBL" id="PNT43154.1"/>
    </source>
</evidence>
<evidence type="ECO:0000256" key="2">
    <source>
        <dbReference type="SAM" id="Phobius"/>
    </source>
</evidence>
<name>A0A2K2B046_POPTR</name>
<dbReference type="Proteomes" id="UP000006729">
    <property type="component" value="Chromosome 3"/>
</dbReference>
<sequence>MSVSKFSFDFFNTTSFSGDVDDGDDDSAPISIIHTQSNSRRRRRRRRRKTPKRYRISLTQTLSFFVDESLVFFIYMYKKIQRERLRRFLLELFLKEFC</sequence>
<reference evidence="3 4" key="1">
    <citation type="journal article" date="2006" name="Science">
        <title>The genome of black cottonwood, Populus trichocarpa (Torr. &amp; Gray).</title>
        <authorList>
            <person name="Tuskan G.A."/>
            <person name="Difazio S."/>
            <person name="Jansson S."/>
            <person name="Bohlmann J."/>
            <person name="Grigoriev I."/>
            <person name="Hellsten U."/>
            <person name="Putnam N."/>
            <person name="Ralph S."/>
            <person name="Rombauts S."/>
            <person name="Salamov A."/>
            <person name="Schein J."/>
            <person name="Sterck L."/>
            <person name="Aerts A."/>
            <person name="Bhalerao R.R."/>
            <person name="Bhalerao R.P."/>
            <person name="Blaudez D."/>
            <person name="Boerjan W."/>
            <person name="Brun A."/>
            <person name="Brunner A."/>
            <person name="Busov V."/>
            <person name="Campbell M."/>
            <person name="Carlson J."/>
            <person name="Chalot M."/>
            <person name="Chapman J."/>
            <person name="Chen G.L."/>
            <person name="Cooper D."/>
            <person name="Coutinho P.M."/>
            <person name="Couturier J."/>
            <person name="Covert S."/>
            <person name="Cronk Q."/>
            <person name="Cunningham R."/>
            <person name="Davis J."/>
            <person name="Degroeve S."/>
            <person name="Dejardin A."/>
            <person name="Depamphilis C."/>
            <person name="Detter J."/>
            <person name="Dirks B."/>
            <person name="Dubchak I."/>
            <person name="Duplessis S."/>
            <person name="Ehlting J."/>
            <person name="Ellis B."/>
            <person name="Gendler K."/>
            <person name="Goodstein D."/>
            <person name="Gribskov M."/>
            <person name="Grimwood J."/>
            <person name="Groover A."/>
            <person name="Gunter L."/>
            <person name="Hamberger B."/>
            <person name="Heinze B."/>
            <person name="Helariutta Y."/>
            <person name="Henrissat B."/>
            <person name="Holligan D."/>
            <person name="Holt R."/>
            <person name="Huang W."/>
            <person name="Islam-Faridi N."/>
            <person name="Jones S."/>
            <person name="Jones-Rhoades M."/>
            <person name="Jorgensen R."/>
            <person name="Joshi C."/>
            <person name="Kangasjarvi J."/>
            <person name="Karlsson J."/>
            <person name="Kelleher C."/>
            <person name="Kirkpatrick R."/>
            <person name="Kirst M."/>
            <person name="Kohler A."/>
            <person name="Kalluri U."/>
            <person name="Larimer F."/>
            <person name="Leebens-Mack J."/>
            <person name="Leple J.C."/>
            <person name="Locascio P."/>
            <person name="Lou Y."/>
            <person name="Lucas S."/>
            <person name="Martin F."/>
            <person name="Montanini B."/>
            <person name="Napoli C."/>
            <person name="Nelson D.R."/>
            <person name="Nelson C."/>
            <person name="Nieminen K."/>
            <person name="Nilsson O."/>
            <person name="Pereda V."/>
            <person name="Peter G."/>
            <person name="Philippe R."/>
            <person name="Pilate G."/>
            <person name="Poliakov A."/>
            <person name="Razumovskaya J."/>
            <person name="Richardson P."/>
            <person name="Rinaldi C."/>
            <person name="Ritland K."/>
            <person name="Rouze P."/>
            <person name="Ryaboy D."/>
            <person name="Schmutz J."/>
            <person name="Schrader J."/>
            <person name="Segerman B."/>
            <person name="Shin H."/>
            <person name="Siddiqui A."/>
            <person name="Sterky F."/>
            <person name="Terry A."/>
            <person name="Tsai C.J."/>
            <person name="Uberbacher E."/>
            <person name="Unneberg P."/>
            <person name="Vahala J."/>
            <person name="Wall K."/>
            <person name="Wessler S."/>
            <person name="Yang G."/>
            <person name="Yin T."/>
            <person name="Douglas C."/>
            <person name="Marra M."/>
            <person name="Sandberg G."/>
            <person name="Van de Peer Y."/>
            <person name="Rokhsar D."/>
        </authorList>
    </citation>
    <scope>NUCLEOTIDE SEQUENCE [LARGE SCALE GENOMIC DNA]</scope>
    <source>
        <strain evidence="4">cv. Nisqually</strain>
    </source>
</reference>
<evidence type="ECO:0000256" key="1">
    <source>
        <dbReference type="SAM" id="MobiDB-lite"/>
    </source>
</evidence>